<comment type="similarity">
    <text evidence="2">Belongs to the outer membrane factor (OMF) (TC 1.B.17) family.</text>
</comment>
<name>A0A2P8CV72_9BACT</name>
<gene>
    <name evidence="9" type="ORF">B0I18_11485</name>
</gene>
<reference evidence="9 10" key="1">
    <citation type="submission" date="2018-03" db="EMBL/GenBank/DDBJ databases">
        <title>Genomic Encyclopedia of Type Strains, Phase III (KMG-III): the genomes of soil and plant-associated and newly described type strains.</title>
        <authorList>
            <person name="Whitman W."/>
        </authorList>
    </citation>
    <scope>NUCLEOTIDE SEQUENCE [LARGE SCALE GENOMIC DNA]</scope>
    <source>
        <strain evidence="9 10">CGMCC 1.12700</strain>
    </source>
</reference>
<evidence type="ECO:0000256" key="6">
    <source>
        <dbReference type="ARBA" id="ARBA00023136"/>
    </source>
</evidence>
<dbReference type="InterPro" id="IPR051906">
    <property type="entry name" value="TolC-like"/>
</dbReference>
<feature type="chain" id="PRO_5015139010" evidence="8">
    <location>
        <begin position="22"/>
        <end position="480"/>
    </location>
</feature>
<protein>
    <submittedName>
        <fullName evidence="9">Outer membrane protein</fullName>
    </submittedName>
</protein>
<dbReference type="Pfam" id="PF02321">
    <property type="entry name" value="OEP"/>
    <property type="match status" value="2"/>
</dbReference>
<dbReference type="AlphaFoldDB" id="A0A2P8CV72"/>
<dbReference type="GO" id="GO:0015288">
    <property type="term" value="F:porin activity"/>
    <property type="evidence" value="ECO:0007669"/>
    <property type="project" value="TreeGrafter"/>
</dbReference>
<keyword evidence="8" id="KW-0732">Signal</keyword>
<accession>A0A2P8CV72</accession>
<keyword evidence="4" id="KW-1134">Transmembrane beta strand</keyword>
<comment type="subcellular location">
    <subcellularLocation>
        <location evidence="1">Cell outer membrane</location>
    </subcellularLocation>
</comment>
<evidence type="ECO:0000256" key="7">
    <source>
        <dbReference type="ARBA" id="ARBA00023237"/>
    </source>
</evidence>
<evidence type="ECO:0000313" key="10">
    <source>
        <dbReference type="Proteomes" id="UP000240572"/>
    </source>
</evidence>
<dbReference type="PANTHER" id="PTHR30026">
    <property type="entry name" value="OUTER MEMBRANE PROTEIN TOLC"/>
    <property type="match status" value="1"/>
</dbReference>
<dbReference type="GO" id="GO:0009279">
    <property type="term" value="C:cell outer membrane"/>
    <property type="evidence" value="ECO:0007669"/>
    <property type="project" value="UniProtKB-SubCell"/>
</dbReference>
<keyword evidence="3" id="KW-0813">Transport</keyword>
<keyword evidence="7" id="KW-0998">Cell outer membrane</keyword>
<dbReference type="RefSeq" id="WP_106525232.1">
    <property type="nucleotide sequence ID" value="NZ_PYGD01000014.1"/>
</dbReference>
<evidence type="ECO:0000256" key="4">
    <source>
        <dbReference type="ARBA" id="ARBA00022452"/>
    </source>
</evidence>
<keyword evidence="5" id="KW-0812">Transmembrane</keyword>
<sequence>MLKRIPLVFSLFIAGALQAQAQEQDSLWTLQRSVEYAVRNNLDIKQSVLNERLAKLQLQQSQLAQLPSASASGNYGRNFGRSIDPTSNQFIRSGYNFMGLNGNVDVLLFGWFQKRHTIERNRSLMSAATADLDQLKDDVSLNVATAFLRVLLAREQIGIARSQLGFSVKQMEQTKAFVSVGRSPELDLAQMESQVATDSSNYYSAQATYFQSLLDMKALMNFEIADPFVPLAPNVDVVPVTEVIGMKPEQIYTVAKDHFGSIKSGQYKYAAAKKAVDVSRAGLLPQISLGGQFGTNYASSYTEPTGVTVTGSVKNGDFVNINNNIYWIEQPTLKTDLRTIPFGTQIWDNFRQTVALSANIPLFNGWSTRTQIAQNRIDMASKGLNLEQTKLKLKQDVYKAYYDAMVAVQKYYAATSAAEASDRAFHFAEKRYELGLMNALELLTTQNNGYKAKSDALSAKYDLIFKLKVIDYYLGKELKL</sequence>
<dbReference type="GO" id="GO:1990281">
    <property type="term" value="C:efflux pump complex"/>
    <property type="evidence" value="ECO:0007669"/>
    <property type="project" value="TreeGrafter"/>
</dbReference>
<dbReference type="GO" id="GO:0015562">
    <property type="term" value="F:efflux transmembrane transporter activity"/>
    <property type="evidence" value="ECO:0007669"/>
    <property type="project" value="InterPro"/>
</dbReference>
<evidence type="ECO:0000256" key="2">
    <source>
        <dbReference type="ARBA" id="ARBA00007613"/>
    </source>
</evidence>
<feature type="signal peptide" evidence="8">
    <location>
        <begin position="1"/>
        <end position="21"/>
    </location>
</feature>
<dbReference type="Gene3D" id="1.20.1600.10">
    <property type="entry name" value="Outer membrane efflux proteins (OEP)"/>
    <property type="match status" value="1"/>
</dbReference>
<evidence type="ECO:0000256" key="1">
    <source>
        <dbReference type="ARBA" id="ARBA00004442"/>
    </source>
</evidence>
<dbReference type="Proteomes" id="UP000240572">
    <property type="component" value="Unassembled WGS sequence"/>
</dbReference>
<evidence type="ECO:0000256" key="3">
    <source>
        <dbReference type="ARBA" id="ARBA00022448"/>
    </source>
</evidence>
<dbReference type="InterPro" id="IPR003423">
    <property type="entry name" value="OMP_efflux"/>
</dbReference>
<keyword evidence="10" id="KW-1185">Reference proteome</keyword>
<evidence type="ECO:0000256" key="5">
    <source>
        <dbReference type="ARBA" id="ARBA00022692"/>
    </source>
</evidence>
<evidence type="ECO:0000256" key="8">
    <source>
        <dbReference type="SAM" id="SignalP"/>
    </source>
</evidence>
<comment type="caution">
    <text evidence="9">The sequence shown here is derived from an EMBL/GenBank/DDBJ whole genome shotgun (WGS) entry which is preliminary data.</text>
</comment>
<organism evidence="9 10">
    <name type="scientific">Taibaiella chishuiensis</name>
    <dbReference type="NCBI Taxonomy" id="1434707"/>
    <lineage>
        <taxon>Bacteria</taxon>
        <taxon>Pseudomonadati</taxon>
        <taxon>Bacteroidota</taxon>
        <taxon>Chitinophagia</taxon>
        <taxon>Chitinophagales</taxon>
        <taxon>Chitinophagaceae</taxon>
        <taxon>Taibaiella</taxon>
    </lineage>
</organism>
<proteinExistence type="inferred from homology"/>
<dbReference type="PANTHER" id="PTHR30026:SF20">
    <property type="entry name" value="OUTER MEMBRANE PROTEIN TOLC"/>
    <property type="match status" value="1"/>
</dbReference>
<dbReference type="EMBL" id="PYGD01000014">
    <property type="protein sequence ID" value="PSK88873.1"/>
    <property type="molecule type" value="Genomic_DNA"/>
</dbReference>
<keyword evidence="6" id="KW-0472">Membrane</keyword>
<dbReference type="OrthoDB" id="9811587at2"/>
<evidence type="ECO:0000313" key="9">
    <source>
        <dbReference type="EMBL" id="PSK88873.1"/>
    </source>
</evidence>
<dbReference type="SUPFAM" id="SSF56954">
    <property type="entry name" value="Outer membrane efflux proteins (OEP)"/>
    <property type="match status" value="1"/>
</dbReference>